<sequence>MPFNTVNLRHCSEVLFDSMLFLGSDEVVVHGECEFSKHSVAPSVRSSEASTTNLFASKNHLFGDSDSEGDMFVDADVRKLERSSTIPCTGRLPEDVRSATLGASSGTLANQRTSSITHSSVKYALTSANALFDDDSDDDDLFATPASRPQKSADSDSNADQMSSVSGKPVFRSGTQLPPDFANRLSGLILTASKHASGADTDSAISKGKPPNKAPSGSPLEDTISTDATKSVLQGSESAIHSSTFKSHLSAVLMPKASGSTTASDTLSDVSEKSFEDLSDIAKLPSVVKVRIDAFFNEQNLICLFL</sequence>
<feature type="compositionally biased region" description="Polar residues" evidence="1">
    <location>
        <begin position="147"/>
        <end position="166"/>
    </location>
</feature>
<evidence type="ECO:0000256" key="1">
    <source>
        <dbReference type="SAM" id="MobiDB-lite"/>
    </source>
</evidence>
<reference evidence="3" key="1">
    <citation type="submission" date="2022-11" db="UniProtKB">
        <authorList>
            <consortium name="WormBaseParasite"/>
        </authorList>
    </citation>
    <scope>IDENTIFICATION</scope>
</reference>
<feature type="region of interest" description="Disordered" evidence="1">
    <location>
        <begin position="199"/>
        <end position="224"/>
    </location>
</feature>
<accession>A0A915CKK3</accession>
<evidence type="ECO:0000313" key="2">
    <source>
        <dbReference type="Proteomes" id="UP000887569"/>
    </source>
</evidence>
<evidence type="ECO:0000313" key="3">
    <source>
        <dbReference type="WBParaSite" id="PgR245X_g001_t01"/>
    </source>
</evidence>
<proteinExistence type="predicted"/>
<organism evidence="2 3">
    <name type="scientific">Parascaris univalens</name>
    <name type="common">Nematode worm</name>
    <dbReference type="NCBI Taxonomy" id="6257"/>
    <lineage>
        <taxon>Eukaryota</taxon>
        <taxon>Metazoa</taxon>
        <taxon>Ecdysozoa</taxon>
        <taxon>Nematoda</taxon>
        <taxon>Chromadorea</taxon>
        <taxon>Rhabditida</taxon>
        <taxon>Spirurina</taxon>
        <taxon>Ascaridomorpha</taxon>
        <taxon>Ascaridoidea</taxon>
        <taxon>Ascarididae</taxon>
        <taxon>Parascaris</taxon>
    </lineage>
</organism>
<protein>
    <submittedName>
        <fullName evidence="3">Uncharacterized protein</fullName>
    </submittedName>
</protein>
<keyword evidence="2" id="KW-1185">Reference proteome</keyword>
<name>A0A915CKK3_PARUN</name>
<feature type="region of interest" description="Disordered" evidence="1">
    <location>
        <begin position="140"/>
        <end position="177"/>
    </location>
</feature>
<dbReference type="AlphaFoldDB" id="A0A915CKK3"/>
<dbReference type="WBParaSite" id="PgR245X_g001_t01">
    <property type="protein sequence ID" value="PgR245X_g001_t01"/>
    <property type="gene ID" value="PgR245X_g001"/>
</dbReference>
<dbReference type="Proteomes" id="UP000887569">
    <property type="component" value="Unplaced"/>
</dbReference>